<keyword evidence="4" id="KW-1003">Cell membrane</keyword>
<organism evidence="13 14">
    <name type="scientific">Agaribacillus aureus</name>
    <dbReference type="NCBI Taxonomy" id="3051825"/>
    <lineage>
        <taxon>Bacteria</taxon>
        <taxon>Pseudomonadati</taxon>
        <taxon>Bacteroidota</taxon>
        <taxon>Cytophagia</taxon>
        <taxon>Cytophagales</taxon>
        <taxon>Splendidivirgaceae</taxon>
        <taxon>Agaribacillus</taxon>
    </lineage>
</organism>
<feature type="transmembrane region" description="Helical" evidence="11">
    <location>
        <begin position="90"/>
        <end position="112"/>
    </location>
</feature>
<keyword evidence="14" id="KW-1185">Reference proteome</keyword>
<proteinExistence type="inferred from homology"/>
<keyword evidence="7" id="KW-0653">Protein transport</keyword>
<feature type="domain" description="TonB C-terminal" evidence="12">
    <location>
        <begin position="393"/>
        <end position="485"/>
    </location>
</feature>
<dbReference type="InterPro" id="IPR006260">
    <property type="entry name" value="TonB/TolA_C"/>
</dbReference>
<dbReference type="Proteomes" id="UP001172083">
    <property type="component" value="Unassembled WGS sequence"/>
</dbReference>
<evidence type="ECO:0000313" key="13">
    <source>
        <dbReference type="EMBL" id="MDN5210990.1"/>
    </source>
</evidence>
<name>A0ABT8KZX6_9BACT</name>
<protein>
    <submittedName>
        <fullName evidence="13">M56 family metallopeptidase</fullName>
    </submittedName>
</protein>
<feature type="compositionally biased region" description="Polar residues" evidence="10">
    <location>
        <begin position="312"/>
        <end position="331"/>
    </location>
</feature>
<keyword evidence="8 11" id="KW-1133">Transmembrane helix</keyword>
<evidence type="ECO:0000256" key="4">
    <source>
        <dbReference type="ARBA" id="ARBA00022475"/>
    </source>
</evidence>
<dbReference type="EMBL" id="JAUJEB010000001">
    <property type="protein sequence ID" value="MDN5210990.1"/>
    <property type="molecule type" value="Genomic_DNA"/>
</dbReference>
<dbReference type="SUPFAM" id="SSF74653">
    <property type="entry name" value="TolA/TonB C-terminal domain"/>
    <property type="match status" value="1"/>
</dbReference>
<dbReference type="InterPro" id="IPR008756">
    <property type="entry name" value="Peptidase_M56"/>
</dbReference>
<keyword evidence="9 11" id="KW-0472">Membrane</keyword>
<evidence type="ECO:0000256" key="11">
    <source>
        <dbReference type="SAM" id="Phobius"/>
    </source>
</evidence>
<dbReference type="Pfam" id="PF03544">
    <property type="entry name" value="TonB_C"/>
    <property type="match status" value="1"/>
</dbReference>
<dbReference type="Gene3D" id="3.30.1150.10">
    <property type="match status" value="1"/>
</dbReference>
<dbReference type="PANTHER" id="PTHR33446:SF2">
    <property type="entry name" value="PROTEIN TONB"/>
    <property type="match status" value="1"/>
</dbReference>
<comment type="similarity">
    <text evidence="2">Belongs to the TonB family.</text>
</comment>
<evidence type="ECO:0000256" key="5">
    <source>
        <dbReference type="ARBA" id="ARBA00022519"/>
    </source>
</evidence>
<dbReference type="PANTHER" id="PTHR33446">
    <property type="entry name" value="PROTEIN TONB-RELATED"/>
    <property type="match status" value="1"/>
</dbReference>
<dbReference type="RefSeq" id="WP_346756326.1">
    <property type="nucleotide sequence ID" value="NZ_JAUJEB010000001.1"/>
</dbReference>
<keyword evidence="3" id="KW-0813">Transport</keyword>
<evidence type="ECO:0000256" key="8">
    <source>
        <dbReference type="ARBA" id="ARBA00022989"/>
    </source>
</evidence>
<evidence type="ECO:0000256" key="7">
    <source>
        <dbReference type="ARBA" id="ARBA00022927"/>
    </source>
</evidence>
<accession>A0ABT8KZX6</accession>
<feature type="region of interest" description="Disordered" evidence="10">
    <location>
        <begin position="310"/>
        <end position="373"/>
    </location>
</feature>
<evidence type="ECO:0000256" key="9">
    <source>
        <dbReference type="ARBA" id="ARBA00023136"/>
    </source>
</evidence>
<dbReference type="PRINTS" id="PR01374">
    <property type="entry name" value="TONBPROTEIN"/>
</dbReference>
<dbReference type="Pfam" id="PF05569">
    <property type="entry name" value="Peptidase_M56"/>
    <property type="match status" value="1"/>
</dbReference>
<dbReference type="InterPro" id="IPR037682">
    <property type="entry name" value="TonB_C"/>
</dbReference>
<sequence length="485" mass="54773">MNSFINYVVQSAICLLIFYIFYFFFLKKETCFQYNRAYLFFSSALALVLPLIDFYALFEFFGWQQTQIIPTIYLPESSPADNGAAQPSQYLSIIVAGIYLIGFTFFLIRFLIQLITIRAIIGKNRYNIKFWNGCYLINTGGKLPTFSFFKYLFWDDSAGFSDPEKFQILNHELVHIRQKHSYDVLYFEMLRVLFWFNPIVNLYKEAVTDTHEYIADNEVIKNTNVTHYGHLIVRQLFVRTDLAIGSYFNKSQAYRRLNMMKINGKKTSFYKLLISLPLVVGLTFMMGFSVEQRSTAAFVRQNLPGLGLDQITAGSGESTSPGQREQSQAISGSGLEKSEGTGNKRPGAPSLIRPNGPGQDGLSPQGADDNIDIPGASKDEIFTIVEQAPHPIGGMKVFYSYISKNLKYPKQARRMGIEGKVFVQFVVDSDGGLSDITVIKGIGAGCDEEAANVVRNANRWNPGYQRGTPVKVRMVIPITFKLDKT</sequence>
<dbReference type="NCBIfam" id="TIGR01352">
    <property type="entry name" value="tonB_Cterm"/>
    <property type="match status" value="1"/>
</dbReference>
<evidence type="ECO:0000256" key="10">
    <source>
        <dbReference type="SAM" id="MobiDB-lite"/>
    </source>
</evidence>
<reference evidence="13" key="1">
    <citation type="submission" date="2023-06" db="EMBL/GenBank/DDBJ databases">
        <title>Genomic of Agaribacillus aureum.</title>
        <authorList>
            <person name="Wang G."/>
        </authorList>
    </citation>
    <scope>NUCLEOTIDE SEQUENCE</scope>
    <source>
        <strain evidence="13">BMA12</strain>
    </source>
</reference>
<gene>
    <name evidence="13" type="ORF">QQ020_02985</name>
</gene>
<comment type="caution">
    <text evidence="13">The sequence shown here is derived from an EMBL/GenBank/DDBJ whole genome shotgun (WGS) entry which is preliminary data.</text>
</comment>
<evidence type="ECO:0000256" key="2">
    <source>
        <dbReference type="ARBA" id="ARBA00006555"/>
    </source>
</evidence>
<comment type="subcellular location">
    <subcellularLocation>
        <location evidence="1">Cell inner membrane</location>
        <topology evidence="1">Single-pass membrane protein</topology>
        <orientation evidence="1">Periplasmic side</orientation>
    </subcellularLocation>
</comment>
<feature type="transmembrane region" description="Helical" evidence="11">
    <location>
        <begin position="6"/>
        <end position="25"/>
    </location>
</feature>
<dbReference type="PROSITE" id="PS52015">
    <property type="entry name" value="TONB_CTD"/>
    <property type="match status" value="1"/>
</dbReference>
<feature type="transmembrane region" description="Helical" evidence="11">
    <location>
        <begin position="269"/>
        <end position="290"/>
    </location>
</feature>
<evidence type="ECO:0000256" key="6">
    <source>
        <dbReference type="ARBA" id="ARBA00022692"/>
    </source>
</evidence>
<evidence type="ECO:0000256" key="3">
    <source>
        <dbReference type="ARBA" id="ARBA00022448"/>
    </source>
</evidence>
<dbReference type="InterPro" id="IPR003538">
    <property type="entry name" value="TonB"/>
</dbReference>
<feature type="transmembrane region" description="Helical" evidence="11">
    <location>
        <begin position="37"/>
        <end position="58"/>
    </location>
</feature>
<dbReference type="InterPro" id="IPR051045">
    <property type="entry name" value="TonB-dependent_transducer"/>
</dbReference>
<evidence type="ECO:0000313" key="14">
    <source>
        <dbReference type="Proteomes" id="UP001172083"/>
    </source>
</evidence>
<keyword evidence="5" id="KW-0997">Cell inner membrane</keyword>
<evidence type="ECO:0000259" key="12">
    <source>
        <dbReference type="PROSITE" id="PS52015"/>
    </source>
</evidence>
<keyword evidence="6 11" id="KW-0812">Transmembrane</keyword>
<evidence type="ECO:0000256" key="1">
    <source>
        <dbReference type="ARBA" id="ARBA00004383"/>
    </source>
</evidence>